<dbReference type="Pfam" id="PF14588">
    <property type="entry name" value="YjgF_endoribonc"/>
    <property type="match status" value="1"/>
</dbReference>
<dbReference type="OrthoDB" id="8587942at2"/>
<proteinExistence type="predicted"/>
<keyword evidence="3" id="KW-1185">Reference proteome</keyword>
<accession>A0A494XBC3</accession>
<feature type="domain" description="Endoribonuclease L-PSP/chorismate mutase-like" evidence="1">
    <location>
        <begin position="26"/>
        <end position="171"/>
    </location>
</feature>
<sequence>MTLSIPLSAVSASVASPSPTTASGPTRLAALGYTLPAAPAAVGAYQTWARFGPYVTTSFQLPFKDGVLQHKGRLGEGVSLEQGMEAARICALNGLAQLTEAAGSFDGFRVIRIDGHVGCVEGFAHIPRVLDASSNLLNDVLGERGAHARTALGHLVMPLDAPVMLGFFAELFDQGKAS</sequence>
<dbReference type="Proteomes" id="UP000280434">
    <property type="component" value="Unassembled WGS sequence"/>
</dbReference>
<protein>
    <submittedName>
        <fullName evidence="2">YjgF family translation initiation inhibitor</fullName>
    </submittedName>
</protein>
<dbReference type="Gene3D" id="3.30.1330.40">
    <property type="entry name" value="RutC-like"/>
    <property type="match status" value="1"/>
</dbReference>
<evidence type="ECO:0000313" key="2">
    <source>
        <dbReference type="EMBL" id="RKP46931.1"/>
    </source>
</evidence>
<organism evidence="2 3">
    <name type="scientific">Trinickia fusca</name>
    <dbReference type="NCBI Taxonomy" id="2419777"/>
    <lineage>
        <taxon>Bacteria</taxon>
        <taxon>Pseudomonadati</taxon>
        <taxon>Pseudomonadota</taxon>
        <taxon>Betaproteobacteria</taxon>
        <taxon>Burkholderiales</taxon>
        <taxon>Burkholderiaceae</taxon>
        <taxon>Trinickia</taxon>
    </lineage>
</organism>
<dbReference type="EMBL" id="RBZV01000006">
    <property type="protein sequence ID" value="RKP46931.1"/>
    <property type="molecule type" value="Genomic_DNA"/>
</dbReference>
<dbReference type="AlphaFoldDB" id="A0A494XBC3"/>
<comment type="caution">
    <text evidence="2">The sequence shown here is derived from an EMBL/GenBank/DDBJ whole genome shotgun (WGS) entry which is preliminary data.</text>
</comment>
<name>A0A494XBC3_9BURK</name>
<evidence type="ECO:0000313" key="3">
    <source>
        <dbReference type="Proteomes" id="UP000280434"/>
    </source>
</evidence>
<dbReference type="CDD" id="cd02199">
    <property type="entry name" value="YjgF_YER057c_UK114_like_1"/>
    <property type="match status" value="1"/>
</dbReference>
<evidence type="ECO:0000259" key="1">
    <source>
        <dbReference type="Pfam" id="PF14588"/>
    </source>
</evidence>
<dbReference type="InterPro" id="IPR035959">
    <property type="entry name" value="RutC-like_sf"/>
</dbReference>
<reference evidence="2 3" key="1">
    <citation type="submission" date="2018-10" db="EMBL/GenBank/DDBJ databases">
        <title>Paraburkholderia sp. 7MK8-2, isolated from soil.</title>
        <authorList>
            <person name="Gao Z.-H."/>
            <person name="Qiu L.-H."/>
        </authorList>
    </citation>
    <scope>NUCLEOTIDE SEQUENCE [LARGE SCALE GENOMIC DNA]</scope>
    <source>
        <strain evidence="2 3">7MK8-2</strain>
    </source>
</reference>
<gene>
    <name evidence="2" type="ORF">D7S89_16415</name>
</gene>
<dbReference type="SUPFAM" id="SSF55298">
    <property type="entry name" value="YjgF-like"/>
    <property type="match status" value="1"/>
</dbReference>
<dbReference type="PANTHER" id="PTHR43760:SF1">
    <property type="entry name" value="ENDORIBONUCLEASE L-PSP_CHORISMATE MUTASE-LIKE DOMAIN-CONTAINING PROTEIN"/>
    <property type="match status" value="1"/>
</dbReference>
<dbReference type="InterPro" id="IPR013813">
    <property type="entry name" value="Endoribo_LPSP/chorism_mut-like"/>
</dbReference>
<dbReference type="PANTHER" id="PTHR43760">
    <property type="entry name" value="ENDORIBONUCLEASE-RELATED"/>
    <property type="match status" value="1"/>
</dbReference>
<dbReference type="RefSeq" id="WP_121278827.1">
    <property type="nucleotide sequence ID" value="NZ_RBZV01000006.1"/>
</dbReference>